<keyword evidence="4" id="KW-0812">Transmembrane</keyword>
<evidence type="ECO:0000256" key="9">
    <source>
        <dbReference type="ARBA" id="ARBA00023033"/>
    </source>
</evidence>
<reference evidence="14" key="1">
    <citation type="submission" date="2025-08" db="UniProtKB">
        <authorList>
            <consortium name="RefSeq"/>
        </authorList>
    </citation>
    <scope>IDENTIFICATION</scope>
</reference>
<dbReference type="InterPro" id="IPR017972">
    <property type="entry name" value="Cyt_P450_CS"/>
</dbReference>
<dbReference type="InterPro" id="IPR050665">
    <property type="entry name" value="Cytochrome_P450_Monooxygen"/>
</dbReference>
<evidence type="ECO:0000313" key="13">
    <source>
        <dbReference type="Proteomes" id="UP000515124"/>
    </source>
</evidence>
<feature type="binding site" description="axial binding residue" evidence="11">
    <location>
        <position position="476"/>
    </location>
    <ligand>
        <name>heme</name>
        <dbReference type="ChEBI" id="CHEBI:30413"/>
    </ligand>
    <ligandPart>
        <name>Fe</name>
        <dbReference type="ChEBI" id="CHEBI:18248"/>
    </ligandPart>
</feature>
<comment type="cofactor">
    <cofactor evidence="11">
        <name>heme</name>
        <dbReference type="ChEBI" id="CHEBI:30413"/>
    </cofactor>
</comment>
<sequence length="562" mass="63722">MAAQIMLSVLFGGFVLLLAYLYESLVLKSKRLRSKLEKQGIRGPSPSSILLGNIPDMNRIKLKEMKLRAAKETRSGTISKDHPLTIVHDLTSTLFPHLVEWRNDYGPNFTYLSGRIQQLTLTDVETVKEVSLCKSLHLGRPAYILSQDRKPLFGKGILASNGPIWSHQRKIIAPEFYFEKVKGMMDLMVDSTTTLLRSWESKIESEGGIAVLRVDDDMRCLLADIISRACFGSNYSEGKEIFLKLRTLQRIMSQGNIGVPGVRYLPTKNNREAWRLEKEIHSMILKVAKQRSTEASHEKDLLQMILEGAKNYGDADSLFSGISQDNFIVDNCKNIYFAGHETSAVTTSWSLMLLAANPEWQARARAEVLEICRDGVPDADALRSMKTLNMVIQETLRLYPPAVFVVRQAFEDIELNNILIPKGTNIQIPVPMLQQLPDVWGPDALEFNPKRFEHGVLGACKFPQAYIPFGFGPRICVGQHLAMTEMKVILSLILSKFCFSLSPAYQHCPAFRLVIEPDHGLNLHVRRVTMNIGNFYTCFTMYIELKKREEVYFLFFLVLLVI</sequence>
<evidence type="ECO:0000256" key="7">
    <source>
        <dbReference type="ARBA" id="ARBA00023002"/>
    </source>
</evidence>
<dbReference type="GO" id="GO:0016020">
    <property type="term" value="C:membrane"/>
    <property type="evidence" value="ECO:0007669"/>
    <property type="project" value="UniProtKB-SubCell"/>
</dbReference>
<dbReference type="PRINTS" id="PR00385">
    <property type="entry name" value="P450"/>
</dbReference>
<name>A0A6P5T6H8_PRUAV</name>
<evidence type="ECO:0000256" key="4">
    <source>
        <dbReference type="ARBA" id="ARBA00022692"/>
    </source>
</evidence>
<evidence type="ECO:0000256" key="12">
    <source>
        <dbReference type="RuleBase" id="RU000461"/>
    </source>
</evidence>
<keyword evidence="5 11" id="KW-0479">Metal-binding</keyword>
<keyword evidence="8 11" id="KW-0408">Iron</keyword>
<keyword evidence="13" id="KW-1185">Reference proteome</keyword>
<dbReference type="GeneID" id="110764154"/>
<comment type="similarity">
    <text evidence="2 12">Belongs to the cytochrome P450 family.</text>
</comment>
<dbReference type="InterPro" id="IPR002401">
    <property type="entry name" value="Cyt_P450_E_grp-I"/>
</dbReference>
<dbReference type="GO" id="GO:0005506">
    <property type="term" value="F:iron ion binding"/>
    <property type="evidence" value="ECO:0007669"/>
    <property type="project" value="InterPro"/>
</dbReference>
<evidence type="ECO:0000256" key="8">
    <source>
        <dbReference type="ARBA" id="ARBA00023004"/>
    </source>
</evidence>
<dbReference type="AlphaFoldDB" id="A0A6P5T6H8"/>
<dbReference type="PANTHER" id="PTHR24282:SF26">
    <property type="entry name" value="CYTOCHROME P450"/>
    <property type="match status" value="1"/>
</dbReference>
<dbReference type="GO" id="GO:0016705">
    <property type="term" value="F:oxidoreductase activity, acting on paired donors, with incorporation or reduction of molecular oxygen"/>
    <property type="evidence" value="ECO:0007669"/>
    <property type="project" value="InterPro"/>
</dbReference>
<comment type="subcellular location">
    <subcellularLocation>
        <location evidence="1">Membrane</location>
        <topology evidence="1">Single-pass membrane protein</topology>
    </subcellularLocation>
</comment>
<keyword evidence="6" id="KW-1133">Transmembrane helix</keyword>
<gene>
    <name evidence="14" type="primary">LOC110764154</name>
</gene>
<keyword evidence="7 12" id="KW-0560">Oxidoreductase</keyword>
<evidence type="ECO:0000256" key="6">
    <source>
        <dbReference type="ARBA" id="ARBA00022989"/>
    </source>
</evidence>
<dbReference type="SUPFAM" id="SSF48264">
    <property type="entry name" value="Cytochrome P450"/>
    <property type="match status" value="1"/>
</dbReference>
<dbReference type="InterPro" id="IPR001128">
    <property type="entry name" value="Cyt_P450"/>
</dbReference>
<keyword evidence="3 11" id="KW-0349">Heme</keyword>
<dbReference type="GO" id="GO:0020037">
    <property type="term" value="F:heme binding"/>
    <property type="evidence" value="ECO:0007669"/>
    <property type="project" value="InterPro"/>
</dbReference>
<accession>A0A6P5T6H8</accession>
<dbReference type="Gene3D" id="1.10.630.10">
    <property type="entry name" value="Cytochrome P450"/>
    <property type="match status" value="1"/>
</dbReference>
<evidence type="ECO:0000256" key="3">
    <source>
        <dbReference type="ARBA" id="ARBA00022617"/>
    </source>
</evidence>
<dbReference type="PRINTS" id="PR00463">
    <property type="entry name" value="EP450I"/>
</dbReference>
<evidence type="ECO:0000256" key="10">
    <source>
        <dbReference type="ARBA" id="ARBA00023136"/>
    </source>
</evidence>
<dbReference type="KEGG" id="pavi:110764154"/>
<evidence type="ECO:0000313" key="14">
    <source>
        <dbReference type="RefSeq" id="XP_021822762.1"/>
    </source>
</evidence>
<dbReference type="GO" id="GO:0004497">
    <property type="term" value="F:monooxygenase activity"/>
    <property type="evidence" value="ECO:0007669"/>
    <property type="project" value="UniProtKB-KW"/>
</dbReference>
<dbReference type="PANTHER" id="PTHR24282">
    <property type="entry name" value="CYTOCHROME P450 FAMILY MEMBER"/>
    <property type="match status" value="1"/>
</dbReference>
<evidence type="ECO:0000256" key="1">
    <source>
        <dbReference type="ARBA" id="ARBA00004167"/>
    </source>
</evidence>
<dbReference type="PROSITE" id="PS00086">
    <property type="entry name" value="CYTOCHROME_P450"/>
    <property type="match status" value="1"/>
</dbReference>
<keyword evidence="10" id="KW-0472">Membrane</keyword>
<dbReference type="Proteomes" id="UP000515124">
    <property type="component" value="Unplaced"/>
</dbReference>
<evidence type="ECO:0000256" key="5">
    <source>
        <dbReference type="ARBA" id="ARBA00022723"/>
    </source>
</evidence>
<proteinExistence type="inferred from homology"/>
<protein>
    <submittedName>
        <fullName evidence="14">Cytochrome P450 714C2-like</fullName>
    </submittedName>
</protein>
<dbReference type="RefSeq" id="XP_021822762.1">
    <property type="nucleotide sequence ID" value="XM_021967070.1"/>
</dbReference>
<dbReference type="Pfam" id="PF00067">
    <property type="entry name" value="p450"/>
    <property type="match status" value="1"/>
</dbReference>
<organism evidence="13 14">
    <name type="scientific">Prunus avium</name>
    <name type="common">Cherry</name>
    <name type="synonym">Cerasus avium</name>
    <dbReference type="NCBI Taxonomy" id="42229"/>
    <lineage>
        <taxon>Eukaryota</taxon>
        <taxon>Viridiplantae</taxon>
        <taxon>Streptophyta</taxon>
        <taxon>Embryophyta</taxon>
        <taxon>Tracheophyta</taxon>
        <taxon>Spermatophyta</taxon>
        <taxon>Magnoliopsida</taxon>
        <taxon>eudicotyledons</taxon>
        <taxon>Gunneridae</taxon>
        <taxon>Pentapetalae</taxon>
        <taxon>rosids</taxon>
        <taxon>fabids</taxon>
        <taxon>Rosales</taxon>
        <taxon>Rosaceae</taxon>
        <taxon>Amygdaloideae</taxon>
        <taxon>Amygdaleae</taxon>
        <taxon>Prunus</taxon>
    </lineage>
</organism>
<keyword evidence="9 12" id="KW-0503">Monooxygenase</keyword>
<dbReference type="InterPro" id="IPR036396">
    <property type="entry name" value="Cyt_P450_sf"/>
</dbReference>
<evidence type="ECO:0000256" key="11">
    <source>
        <dbReference type="PIRSR" id="PIRSR602401-1"/>
    </source>
</evidence>
<evidence type="ECO:0000256" key="2">
    <source>
        <dbReference type="ARBA" id="ARBA00010617"/>
    </source>
</evidence>